<reference evidence="3" key="1">
    <citation type="submission" date="2021-07" db="EMBL/GenBank/DDBJ databases">
        <title>Candidatus Kaistella beijingensis sp. nov. isolated from a municipal wastewater treatment plant is involved in sludge foaming.</title>
        <authorList>
            <person name="Song Y."/>
            <person name="Liu S.-J."/>
        </authorList>
    </citation>
    <scope>NUCLEOTIDE SEQUENCE</scope>
    <source>
        <strain evidence="3">DSM 43998</strain>
    </source>
</reference>
<feature type="transmembrane region" description="Helical" evidence="2">
    <location>
        <begin position="68"/>
        <end position="92"/>
    </location>
</feature>
<dbReference type="Proteomes" id="UP000887023">
    <property type="component" value="Chromosome"/>
</dbReference>
<keyword evidence="2" id="KW-1133">Transmembrane helix</keyword>
<keyword evidence="4" id="KW-1185">Reference proteome</keyword>
<dbReference type="EMBL" id="CP079105">
    <property type="protein sequence ID" value="QXQ14310.1"/>
    <property type="molecule type" value="Genomic_DNA"/>
</dbReference>
<proteinExistence type="predicted"/>
<evidence type="ECO:0000256" key="2">
    <source>
        <dbReference type="SAM" id="Phobius"/>
    </source>
</evidence>
<accession>A0ABX8SCZ8</accession>
<protein>
    <recommendedName>
        <fullName evidence="5">DUF3558 domain-containing protein</fullName>
    </recommendedName>
</protein>
<evidence type="ECO:0000256" key="1">
    <source>
        <dbReference type="SAM" id="MobiDB-lite"/>
    </source>
</evidence>
<dbReference type="RefSeq" id="WP_157079636.1">
    <property type="nucleotide sequence ID" value="NZ_CBCRUZ010000003.1"/>
</dbReference>
<keyword evidence="2" id="KW-0812">Transmembrane</keyword>
<evidence type="ECO:0000313" key="3">
    <source>
        <dbReference type="EMBL" id="QXQ14310.1"/>
    </source>
</evidence>
<keyword evidence="2" id="KW-0472">Membrane</keyword>
<evidence type="ECO:0000313" key="4">
    <source>
        <dbReference type="Proteomes" id="UP000887023"/>
    </source>
</evidence>
<evidence type="ECO:0008006" key="5">
    <source>
        <dbReference type="Google" id="ProtNLM"/>
    </source>
</evidence>
<name>A0ABX8SCZ8_9ACTN</name>
<gene>
    <name evidence="3" type="ORF">KV203_02435</name>
</gene>
<sequence length="276" mass="29232">MSGQLPTRVRADRTGTGAGSAGPAAEPALFFDPFPTEPSWSAVGPAPEQAQVPAPSPPRPPGRIRRAVPWLIGSLVLVAAAAALAVTIVVSIPRDEPQPVTPGRYSASQVADGCDLVDQRVLERWAPQGAGTPAHHERRGSALIGGGGADCSFAGTASGRTIARAEFAMDAEIADSYGASPYGSWIDTELRRPVPGRVAGALPGLGERAVYALDEDKTDYSHRVEYTVAAQDDNLAVKVRIAVFVDERTQLDRDDVRQACIDQVQRVFDGMRQRGV</sequence>
<organism evidence="3 4">
    <name type="scientific">Skermania pinensis</name>
    <dbReference type="NCBI Taxonomy" id="39122"/>
    <lineage>
        <taxon>Bacteria</taxon>
        <taxon>Bacillati</taxon>
        <taxon>Actinomycetota</taxon>
        <taxon>Actinomycetes</taxon>
        <taxon>Mycobacteriales</taxon>
        <taxon>Gordoniaceae</taxon>
        <taxon>Skermania</taxon>
    </lineage>
</organism>
<feature type="region of interest" description="Disordered" evidence="1">
    <location>
        <begin position="1"/>
        <end position="61"/>
    </location>
</feature>